<dbReference type="InterPro" id="IPR004827">
    <property type="entry name" value="bZIP"/>
</dbReference>
<organism evidence="3 4">
    <name type="scientific">Oculimacula yallundae</name>
    <dbReference type="NCBI Taxonomy" id="86028"/>
    <lineage>
        <taxon>Eukaryota</taxon>
        <taxon>Fungi</taxon>
        <taxon>Dikarya</taxon>
        <taxon>Ascomycota</taxon>
        <taxon>Pezizomycotina</taxon>
        <taxon>Leotiomycetes</taxon>
        <taxon>Helotiales</taxon>
        <taxon>Ploettnerulaceae</taxon>
        <taxon>Oculimacula</taxon>
    </lineage>
</organism>
<gene>
    <name evidence="3" type="ORF">VTL71DRAFT_8488</name>
</gene>
<reference evidence="3 4" key="1">
    <citation type="journal article" date="2024" name="Commun. Biol.">
        <title>Comparative genomic analysis of thermophilic fungi reveals convergent evolutionary adaptations and gene losses.</title>
        <authorList>
            <person name="Steindorff A.S."/>
            <person name="Aguilar-Pontes M.V."/>
            <person name="Robinson A.J."/>
            <person name="Andreopoulos B."/>
            <person name="LaButti K."/>
            <person name="Kuo A."/>
            <person name="Mondo S."/>
            <person name="Riley R."/>
            <person name="Otillar R."/>
            <person name="Haridas S."/>
            <person name="Lipzen A."/>
            <person name="Grimwood J."/>
            <person name="Schmutz J."/>
            <person name="Clum A."/>
            <person name="Reid I.D."/>
            <person name="Moisan M.C."/>
            <person name="Butler G."/>
            <person name="Nguyen T.T.M."/>
            <person name="Dewar K."/>
            <person name="Conant G."/>
            <person name="Drula E."/>
            <person name="Henrissat B."/>
            <person name="Hansel C."/>
            <person name="Singer S."/>
            <person name="Hutchinson M.I."/>
            <person name="de Vries R.P."/>
            <person name="Natvig D.O."/>
            <person name="Powell A.J."/>
            <person name="Tsang A."/>
            <person name="Grigoriev I.V."/>
        </authorList>
    </citation>
    <scope>NUCLEOTIDE SEQUENCE [LARGE SCALE GENOMIC DNA]</scope>
    <source>
        <strain evidence="3 4">CBS 494.80</strain>
    </source>
</reference>
<dbReference type="Proteomes" id="UP001595075">
    <property type="component" value="Unassembled WGS sequence"/>
</dbReference>
<evidence type="ECO:0000313" key="4">
    <source>
        <dbReference type="Proteomes" id="UP001595075"/>
    </source>
</evidence>
<feature type="compositionally biased region" description="Polar residues" evidence="1">
    <location>
        <begin position="162"/>
        <end position="183"/>
    </location>
</feature>
<evidence type="ECO:0000259" key="2">
    <source>
        <dbReference type="PROSITE" id="PS00036"/>
    </source>
</evidence>
<feature type="domain" description="BZIP" evidence="2">
    <location>
        <begin position="26"/>
        <end position="41"/>
    </location>
</feature>
<proteinExistence type="predicted"/>
<dbReference type="EMBL" id="JAZHXI010000002">
    <property type="protein sequence ID" value="KAL2074709.1"/>
    <property type="molecule type" value="Genomic_DNA"/>
</dbReference>
<feature type="compositionally biased region" description="Polar residues" evidence="1">
    <location>
        <begin position="230"/>
        <end position="247"/>
    </location>
</feature>
<name>A0ABR4CXS5_9HELO</name>
<feature type="region of interest" description="Disordered" evidence="1">
    <location>
        <begin position="215"/>
        <end position="257"/>
    </location>
</feature>
<evidence type="ECO:0000256" key="1">
    <source>
        <dbReference type="SAM" id="MobiDB-lite"/>
    </source>
</evidence>
<evidence type="ECO:0000313" key="3">
    <source>
        <dbReference type="EMBL" id="KAL2074709.1"/>
    </source>
</evidence>
<feature type="compositionally biased region" description="Low complexity" evidence="1">
    <location>
        <begin position="83"/>
        <end position="94"/>
    </location>
</feature>
<protein>
    <recommendedName>
        <fullName evidence="2">BZIP domain-containing protein</fullName>
    </recommendedName>
</protein>
<feature type="region of interest" description="Disordered" evidence="1">
    <location>
        <begin position="162"/>
        <end position="184"/>
    </location>
</feature>
<comment type="caution">
    <text evidence="3">The sequence shown here is derived from an EMBL/GenBank/DDBJ whole genome shotgun (WGS) entry which is preliminary data.</text>
</comment>
<dbReference type="PROSITE" id="PS00036">
    <property type="entry name" value="BZIP_BASIC"/>
    <property type="match status" value="1"/>
</dbReference>
<accession>A0ABR4CXS5</accession>
<keyword evidence="4" id="KW-1185">Reference proteome</keyword>
<feature type="region of interest" description="Disordered" evidence="1">
    <location>
        <begin position="1"/>
        <end position="98"/>
    </location>
</feature>
<dbReference type="CDD" id="cd14688">
    <property type="entry name" value="bZIP_YAP"/>
    <property type="match status" value="1"/>
</dbReference>
<sequence length="482" mass="53520">MFLAAENLPKPKKKSPRSNSPRAVQRRREQNRLSQRNHRRRIRKEVQGGSSESEDGDLSKETTSQDTTRHSRRNQHVILDTNSGIPISSPSSQSNATACRPSISIETMMNYPFMGGDLQSQPNGPWPVVDMTMRQPSTGLETPISNSDTALCTCSHHNTNLGNQAASEETTSPLSQRQNNSNHRQVHTPQYYMPTYSAPFLDSLGQAFNLSPCQNTSGQRVVEPNERSRFNSSETGHRSLYQNQRSPNDGRKPMVSSGMSITSEETVFGISRNLSPELSPPQSAVYLSKDSLNNPRITNVDPTIIGLTQRFETVLEAMRQAGFQDFDGMAVAYYTGEFEKGSVPAMLQCSSRSRRLRAMLQQLQESSSQWLRWEARGLHQSMSEAAATICVEEIERLTQADVKRSAQAFPPALVTAIERLLIEHGRSCNGQGGGSMADHLSNAPDIIPHLWSILTELAGVDGVYCDEIARVLLLILVYAREN</sequence>